<keyword evidence="1" id="KW-1133">Transmembrane helix</keyword>
<dbReference type="EMBL" id="JAVREZ010000004">
    <property type="protein sequence ID" value="MDT0481118.1"/>
    <property type="molecule type" value="Genomic_DNA"/>
</dbReference>
<sequence length="174" mass="18271">MYSAPHPAQPFQVPPVAQQPNNGGNPVGAIFLGLFASVVVSLLYSGLIMATYKEQSVTTSNVLYFAHALLNGAVVGFLVGSVGRGNNGAGIGGAVIAALGAFFGYANSIPLVFAMEETPKAAFDVLEHEPFLPAKLWWHNNTGGVDWLNLLGLVLAAAAAWGLCYVIGMRRRQA</sequence>
<evidence type="ECO:0008006" key="4">
    <source>
        <dbReference type="Google" id="ProtNLM"/>
    </source>
</evidence>
<evidence type="ECO:0000313" key="3">
    <source>
        <dbReference type="Proteomes" id="UP001183824"/>
    </source>
</evidence>
<keyword evidence="1" id="KW-0472">Membrane</keyword>
<evidence type="ECO:0000313" key="2">
    <source>
        <dbReference type="EMBL" id="MDT0481118.1"/>
    </source>
</evidence>
<proteinExistence type="predicted"/>
<comment type="caution">
    <text evidence="2">The sequence shown here is derived from an EMBL/GenBank/DDBJ whole genome shotgun (WGS) entry which is preliminary data.</text>
</comment>
<protein>
    <recommendedName>
        <fullName evidence="4">ABC transporter permease</fullName>
    </recommendedName>
</protein>
<name>A0ABU2V6D3_9ACTN</name>
<accession>A0ABU2V6D3</accession>
<dbReference type="RefSeq" id="WP_311714299.1">
    <property type="nucleotide sequence ID" value="NZ_JAVREZ010000004.1"/>
</dbReference>
<keyword evidence="1" id="KW-0812">Transmembrane</keyword>
<feature type="transmembrane region" description="Helical" evidence="1">
    <location>
        <begin position="147"/>
        <end position="168"/>
    </location>
</feature>
<evidence type="ECO:0000256" key="1">
    <source>
        <dbReference type="SAM" id="Phobius"/>
    </source>
</evidence>
<dbReference type="Proteomes" id="UP001183824">
    <property type="component" value="Unassembled WGS sequence"/>
</dbReference>
<keyword evidence="3" id="KW-1185">Reference proteome</keyword>
<feature type="transmembrane region" description="Helical" evidence="1">
    <location>
        <begin position="89"/>
        <end position="106"/>
    </location>
</feature>
<gene>
    <name evidence="2" type="ORF">RNB18_13130</name>
</gene>
<feature type="transmembrane region" description="Helical" evidence="1">
    <location>
        <begin position="27"/>
        <end position="50"/>
    </location>
</feature>
<feature type="transmembrane region" description="Helical" evidence="1">
    <location>
        <begin position="62"/>
        <end position="82"/>
    </location>
</feature>
<reference evidence="3" key="1">
    <citation type="submission" date="2023-07" db="EMBL/GenBank/DDBJ databases">
        <title>30 novel species of actinomycetes from the DSMZ collection.</title>
        <authorList>
            <person name="Nouioui I."/>
        </authorList>
    </citation>
    <scope>NUCLEOTIDE SEQUENCE [LARGE SCALE GENOMIC DNA]</scope>
    <source>
        <strain evidence="3">DSM 41640</strain>
    </source>
</reference>
<organism evidence="2 3">
    <name type="scientific">Streptomyces doebereineriae</name>
    <dbReference type="NCBI Taxonomy" id="3075528"/>
    <lineage>
        <taxon>Bacteria</taxon>
        <taxon>Bacillati</taxon>
        <taxon>Actinomycetota</taxon>
        <taxon>Actinomycetes</taxon>
        <taxon>Kitasatosporales</taxon>
        <taxon>Streptomycetaceae</taxon>
        <taxon>Streptomyces</taxon>
    </lineage>
</organism>